<dbReference type="InterPro" id="IPR035927">
    <property type="entry name" value="DUSP-like_sf"/>
</dbReference>
<keyword evidence="7" id="KW-0378">Hydrolase</keyword>
<dbReference type="PROSITE" id="PS50235">
    <property type="entry name" value="USP_3"/>
    <property type="match status" value="1"/>
</dbReference>
<evidence type="ECO:0000256" key="6">
    <source>
        <dbReference type="ARBA" id="ARBA00022786"/>
    </source>
</evidence>
<reference evidence="14 15" key="1">
    <citation type="submission" date="2023-10" db="EMBL/GenBank/DDBJ databases">
        <authorList>
            <person name="Maclean D."/>
            <person name="Macfadyen A."/>
        </authorList>
    </citation>
    <scope>NUCLEOTIDE SEQUENCE [LARGE SCALE GENOMIC DNA]</scope>
</reference>
<dbReference type="GO" id="GO:0016579">
    <property type="term" value="P:protein deubiquitination"/>
    <property type="evidence" value="ECO:0007669"/>
    <property type="project" value="InterPro"/>
</dbReference>
<evidence type="ECO:0000259" key="12">
    <source>
        <dbReference type="PROSITE" id="PS50235"/>
    </source>
</evidence>
<dbReference type="Gene3D" id="3.90.70.10">
    <property type="entry name" value="Cysteine proteinases"/>
    <property type="match status" value="1"/>
</dbReference>
<protein>
    <recommendedName>
        <fullName evidence="4">ubiquitinyl hydrolase 1</fullName>
        <ecNumber evidence="4">3.4.19.12</ecNumber>
    </recommendedName>
</protein>
<dbReference type="Proteomes" id="UP001314263">
    <property type="component" value="Unassembled WGS sequence"/>
</dbReference>
<evidence type="ECO:0000256" key="5">
    <source>
        <dbReference type="ARBA" id="ARBA00022670"/>
    </source>
</evidence>
<keyword evidence="10" id="KW-0175">Coiled coil</keyword>
<feature type="region of interest" description="Disordered" evidence="11">
    <location>
        <begin position="399"/>
        <end position="436"/>
    </location>
</feature>
<evidence type="ECO:0000256" key="9">
    <source>
        <dbReference type="ARBA" id="ARBA00023242"/>
    </source>
</evidence>
<dbReference type="GO" id="GO:0006508">
    <property type="term" value="P:proteolysis"/>
    <property type="evidence" value="ECO:0007669"/>
    <property type="project" value="UniProtKB-KW"/>
</dbReference>
<comment type="subcellular location">
    <subcellularLocation>
        <location evidence="2">Nucleus</location>
    </subcellularLocation>
</comment>
<dbReference type="PROSITE" id="PS00973">
    <property type="entry name" value="USP_2"/>
    <property type="match status" value="1"/>
</dbReference>
<feature type="compositionally biased region" description="Low complexity" evidence="11">
    <location>
        <begin position="457"/>
        <end position="471"/>
    </location>
</feature>
<keyword evidence="8" id="KW-0788">Thiol protease</keyword>
<dbReference type="InterPro" id="IPR018200">
    <property type="entry name" value="USP_CS"/>
</dbReference>
<evidence type="ECO:0000256" key="8">
    <source>
        <dbReference type="ARBA" id="ARBA00022807"/>
    </source>
</evidence>
<keyword evidence="9" id="KW-0539">Nucleus</keyword>
<feature type="compositionally biased region" description="Basic residues" evidence="11">
    <location>
        <begin position="1"/>
        <end position="18"/>
    </location>
</feature>
<feature type="compositionally biased region" description="Basic and acidic residues" evidence="11">
    <location>
        <begin position="405"/>
        <end position="419"/>
    </location>
</feature>
<dbReference type="Pfam" id="PF00443">
    <property type="entry name" value="UCH"/>
    <property type="match status" value="1"/>
</dbReference>
<dbReference type="PANTHER" id="PTHR24006">
    <property type="entry name" value="UBIQUITIN CARBOXYL-TERMINAL HYDROLASE"/>
    <property type="match status" value="1"/>
</dbReference>
<sequence>MKKHKRSGSGQGKAKKSKAGAEYDIDEALSLKRSIESGQLSHQQLLQIVGAQHEPCELYNKSCKGRKDSPNCLCGLIPNPGGFRRKGLWQKEPEAIASLGIDPAEYKRESASIPSGLNNLGNTCYVNAALQGLFMIRGFREGLFAVEEPIADSPIVLHIRRLFAELQEGPKRSADPTYFAEALNLDRSIQQDGQEFFKLLLTLLETRLRGSAKKEVRELVQSLFCGTYFYETSCLTCGRLSEGSKRATNFYELEAQVKSASSLEESLARLLSAEHLEGDNRYHCAYCESKVDALRQIRLHSIPPILCLSLQRFVFDMKKLSKVKASDKLSIPLKLDMASILAMAGAQPLQMGTYADAQYELMSILIHKGPSASHGHYVAHVWDADAKKWWRCDDETVTEMPKGPVAERGDHGVAAEKKVGAPATKGKRKSKDTSMAVEDPDVIEVTEVAVAAEPAQDVPAPPAAEEAAASASPPPDRLSSSNAYMLVYRRCGWSSSAGSGPVQLPASLMAVLEGERNEFEAACEKHEREKQALMEKVQARRATVRGILEAAVLPSAESPARWVPLDWLTQWANAAAGVPAVKGALLCKDHSKLDPGKVTEARRITPAAFEMLQQQVEDCEALEDSDICVQCLTFRMQGFADAHQGSQQREAILEVLDTMDEDAEGAPAGPPGPPDPQEHYVSKTWLQAWRRRQGMTMGDQSPTQSITCPHGSLLPELAGARGRRTAVSPVVWHHLQAAWRHALADRRAKPRKGPKQQKAAPEAEAVPGESADERDMQLNEREAAVALREQRVGRMDSELLATFGALPDGSSNFNKEERYQAREAILEMRENAVAAKEEQALATEASHASCAGRGASAAAASQSLAHGHPVQENGVALARPSGAAQGEASVEAICNGHTEQGEPNTDQAAVEALPEANGHAEASEPVDTMLGFRVADSEECAICMHEYSQDMSTGQHLREQAGAEKGLLAQLAASSAVHLEPGSTYALLPRPWLAAWRTYIGASGKRGTLSDVRRPQPLPEAVAETFCSCHAFQAEQPERPVHLNIPPPSIVRRRGRWMQNAEDTDAFELVNQADWQHLMTFYGAESSLPELHPAWRPIEATLEVDLPPGGETAKQEEAQLADTEILLNDAGRPINSVPSARGAVDSAKGHLNTQPSLCQQAMSERETAVRAAQLSYTDASIHVEIVQASDLQKAPAAPTGERRSKRVRRGEAEVKASSSNTLWDFKLRLVEALNIHPRNAEVHIRVGDAWQKLTDDEETLAGLGLGQGQDVKVVHAGLVSDDDFASIVGGPHIAATGSRAVERGFAGTALADIPYAALQQLHQS</sequence>
<feature type="domain" description="USP" evidence="12">
    <location>
        <begin position="115"/>
        <end position="418"/>
    </location>
</feature>
<feature type="coiled-coil region" evidence="10">
    <location>
        <begin position="509"/>
        <end position="543"/>
    </location>
</feature>
<evidence type="ECO:0000256" key="7">
    <source>
        <dbReference type="ARBA" id="ARBA00022801"/>
    </source>
</evidence>
<keyword evidence="15" id="KW-1185">Reference proteome</keyword>
<accession>A0AAV1HTU9</accession>
<dbReference type="GO" id="GO:0005634">
    <property type="term" value="C:nucleus"/>
    <property type="evidence" value="ECO:0007669"/>
    <property type="project" value="UniProtKB-SubCell"/>
</dbReference>
<dbReference type="PROSITE" id="PS51283">
    <property type="entry name" value="DUSP"/>
    <property type="match status" value="1"/>
</dbReference>
<keyword evidence="6" id="KW-0833">Ubl conjugation pathway</keyword>
<evidence type="ECO:0000313" key="14">
    <source>
        <dbReference type="EMBL" id="CAK0737261.1"/>
    </source>
</evidence>
<dbReference type="GO" id="GO:0004843">
    <property type="term" value="F:cysteine-type deubiquitinase activity"/>
    <property type="evidence" value="ECO:0007669"/>
    <property type="project" value="UniProtKB-EC"/>
</dbReference>
<dbReference type="SUPFAM" id="SSF54001">
    <property type="entry name" value="Cysteine proteinases"/>
    <property type="match status" value="1"/>
</dbReference>
<feature type="region of interest" description="Disordered" evidence="11">
    <location>
        <begin position="1192"/>
        <end position="1212"/>
    </location>
</feature>
<organism evidence="14 15">
    <name type="scientific">Coccomyxa viridis</name>
    <dbReference type="NCBI Taxonomy" id="1274662"/>
    <lineage>
        <taxon>Eukaryota</taxon>
        <taxon>Viridiplantae</taxon>
        <taxon>Chlorophyta</taxon>
        <taxon>core chlorophytes</taxon>
        <taxon>Trebouxiophyceae</taxon>
        <taxon>Trebouxiophyceae incertae sedis</taxon>
        <taxon>Coccomyxaceae</taxon>
        <taxon>Coccomyxa</taxon>
    </lineage>
</organism>
<evidence type="ECO:0000256" key="4">
    <source>
        <dbReference type="ARBA" id="ARBA00012759"/>
    </source>
</evidence>
<dbReference type="Gene3D" id="3.30.2230.10">
    <property type="entry name" value="DUSP-like"/>
    <property type="match status" value="1"/>
</dbReference>
<dbReference type="EC" id="3.4.19.12" evidence="4"/>
<dbReference type="GO" id="GO:0005829">
    <property type="term" value="C:cytosol"/>
    <property type="evidence" value="ECO:0007669"/>
    <property type="project" value="TreeGrafter"/>
</dbReference>
<dbReference type="PANTHER" id="PTHR24006:SF722">
    <property type="entry name" value="UBIQUITIN CARBOXYL-TERMINAL HYDROLASE 48"/>
    <property type="match status" value="1"/>
</dbReference>
<feature type="region of interest" description="Disordered" evidence="11">
    <location>
        <begin position="743"/>
        <end position="775"/>
    </location>
</feature>
<evidence type="ECO:0000313" key="15">
    <source>
        <dbReference type="Proteomes" id="UP001314263"/>
    </source>
</evidence>
<evidence type="ECO:0000256" key="10">
    <source>
        <dbReference type="SAM" id="Coils"/>
    </source>
</evidence>
<keyword evidence="5" id="KW-0645">Protease</keyword>
<evidence type="ECO:0000259" key="13">
    <source>
        <dbReference type="PROSITE" id="PS51283"/>
    </source>
</evidence>
<dbReference type="InterPro" id="IPR028889">
    <property type="entry name" value="USP"/>
</dbReference>
<dbReference type="InterPro" id="IPR006615">
    <property type="entry name" value="Pept_C19_DUSP"/>
</dbReference>
<evidence type="ECO:0000256" key="3">
    <source>
        <dbReference type="ARBA" id="ARBA00009085"/>
    </source>
</evidence>
<dbReference type="InterPro" id="IPR001394">
    <property type="entry name" value="Peptidase_C19_UCH"/>
</dbReference>
<dbReference type="InterPro" id="IPR050164">
    <property type="entry name" value="Peptidase_C19"/>
</dbReference>
<dbReference type="PROSITE" id="PS00972">
    <property type="entry name" value="USP_1"/>
    <property type="match status" value="1"/>
</dbReference>
<evidence type="ECO:0000256" key="11">
    <source>
        <dbReference type="SAM" id="MobiDB-lite"/>
    </source>
</evidence>
<name>A0AAV1HTU9_9CHLO</name>
<evidence type="ECO:0000256" key="2">
    <source>
        <dbReference type="ARBA" id="ARBA00004123"/>
    </source>
</evidence>
<feature type="domain" description="DUSP" evidence="13">
    <location>
        <begin position="959"/>
        <end position="1096"/>
    </location>
</feature>
<comment type="catalytic activity">
    <reaction evidence="1">
        <text>Thiol-dependent hydrolysis of ester, thioester, amide, peptide and isopeptide bonds formed by the C-terminal Gly of ubiquitin (a 76-residue protein attached to proteins as an intracellular targeting signal).</text>
        <dbReference type="EC" id="3.4.19.12"/>
    </reaction>
</comment>
<evidence type="ECO:0000256" key="1">
    <source>
        <dbReference type="ARBA" id="ARBA00000707"/>
    </source>
</evidence>
<feature type="region of interest" description="Disordered" evidence="11">
    <location>
        <begin position="1"/>
        <end position="20"/>
    </location>
</feature>
<gene>
    <name evidence="14" type="ORF">CVIRNUC_000882</name>
</gene>
<comment type="caution">
    <text evidence="14">The sequence shown here is derived from an EMBL/GenBank/DDBJ whole genome shotgun (WGS) entry which is preliminary data.</text>
</comment>
<comment type="similarity">
    <text evidence="3">Belongs to the peptidase C19 family.</text>
</comment>
<feature type="region of interest" description="Disordered" evidence="11">
    <location>
        <begin position="457"/>
        <end position="478"/>
    </location>
</feature>
<dbReference type="EMBL" id="CAUYUE010000001">
    <property type="protein sequence ID" value="CAK0737261.1"/>
    <property type="molecule type" value="Genomic_DNA"/>
</dbReference>
<dbReference type="InterPro" id="IPR038765">
    <property type="entry name" value="Papain-like_cys_pep_sf"/>
</dbReference>
<proteinExistence type="inferred from homology"/>